<keyword evidence="1" id="KW-1133">Transmembrane helix</keyword>
<dbReference type="RefSeq" id="WP_203828031.1">
    <property type="nucleotide sequence ID" value="NZ_BAAATY010000027.1"/>
</dbReference>
<dbReference type="Proteomes" id="UP000624709">
    <property type="component" value="Unassembled WGS sequence"/>
</dbReference>
<sequence>MAKPDVLSRVDADPGRGDTRLAARRLAGLLATDPQDLEVRARLADVYRLAGDLPEAGRWGFLTEDAEPHEVAAFARKHRSATDRLRLLRLHGEDPRGLGPLAEPRYADLVSRAATEPVPATPPAVERVRPAPVAPASDAGWPVVEMLSVFMLFGTVAAFAGTLLYEIVLSVYHAFSR</sequence>
<feature type="transmembrane region" description="Helical" evidence="1">
    <location>
        <begin position="149"/>
        <end position="175"/>
    </location>
</feature>
<keyword evidence="1" id="KW-0812">Transmembrane</keyword>
<gene>
    <name evidence="2" type="ORF">Apa02nite_060400</name>
</gene>
<evidence type="ECO:0000313" key="3">
    <source>
        <dbReference type="Proteomes" id="UP000624709"/>
    </source>
</evidence>
<comment type="caution">
    <text evidence="2">The sequence shown here is derived from an EMBL/GenBank/DDBJ whole genome shotgun (WGS) entry which is preliminary data.</text>
</comment>
<organism evidence="2 3">
    <name type="scientific">Actinoplanes palleronii</name>
    <dbReference type="NCBI Taxonomy" id="113570"/>
    <lineage>
        <taxon>Bacteria</taxon>
        <taxon>Bacillati</taxon>
        <taxon>Actinomycetota</taxon>
        <taxon>Actinomycetes</taxon>
        <taxon>Micromonosporales</taxon>
        <taxon>Micromonosporaceae</taxon>
        <taxon>Actinoplanes</taxon>
    </lineage>
</organism>
<proteinExistence type="predicted"/>
<keyword evidence="1" id="KW-0472">Membrane</keyword>
<reference evidence="2 3" key="1">
    <citation type="submission" date="2021-01" db="EMBL/GenBank/DDBJ databases">
        <title>Whole genome shotgun sequence of Actinoplanes palleronii NBRC 14916.</title>
        <authorList>
            <person name="Komaki H."/>
            <person name="Tamura T."/>
        </authorList>
    </citation>
    <scope>NUCLEOTIDE SEQUENCE [LARGE SCALE GENOMIC DNA]</scope>
    <source>
        <strain evidence="2 3">NBRC 14916</strain>
    </source>
</reference>
<evidence type="ECO:0000256" key="1">
    <source>
        <dbReference type="SAM" id="Phobius"/>
    </source>
</evidence>
<dbReference type="Pfam" id="PF20225">
    <property type="entry name" value="DUF6584"/>
    <property type="match status" value="1"/>
</dbReference>
<evidence type="ECO:0000313" key="2">
    <source>
        <dbReference type="EMBL" id="GIE69932.1"/>
    </source>
</evidence>
<name>A0ABQ4BGZ8_9ACTN</name>
<protein>
    <submittedName>
        <fullName evidence="2">Uncharacterized protein</fullName>
    </submittedName>
</protein>
<accession>A0ABQ4BGZ8</accession>
<keyword evidence="3" id="KW-1185">Reference proteome</keyword>
<dbReference type="EMBL" id="BOMS01000093">
    <property type="protein sequence ID" value="GIE69932.1"/>
    <property type="molecule type" value="Genomic_DNA"/>
</dbReference>
<dbReference type="InterPro" id="IPR046491">
    <property type="entry name" value="DUF6584"/>
</dbReference>